<dbReference type="AlphaFoldDB" id="A0A2W5WNR5"/>
<keyword evidence="3" id="KW-0482">Metalloprotease</keyword>
<dbReference type="GO" id="GO:0008237">
    <property type="term" value="F:metallopeptidase activity"/>
    <property type="evidence" value="ECO:0007669"/>
    <property type="project" value="UniProtKB-KW"/>
</dbReference>
<protein>
    <submittedName>
        <fullName evidence="3">CPBP family intramembrane metalloprotease</fullName>
    </submittedName>
</protein>
<sequence>MVSIPVVFLVAYLSTQVFGEGRAVIVIDALVRVVLCVAVLALYRHLLRAHWQRFRRRFWLNAGLVVLGAVLMQVVVSLVRAVVPAGGAGGAAGGADDAALIDPVTAQGWDLVVLLVATLGPLAIVLVEEAVFRHTLLVKLPLWGNRLVATAGVLLNGALFGAVHYYNFGSLVGTVPYMVVGVLFNLVYLWRRNLWHVLLMHFLNNFVLSFGALSFVLLMRALGAV</sequence>
<dbReference type="EMBL" id="QKWH01000007">
    <property type="protein sequence ID" value="PZR52790.1"/>
    <property type="molecule type" value="Genomic_DNA"/>
</dbReference>
<keyword evidence="1" id="KW-0472">Membrane</keyword>
<dbReference type="GO" id="GO:0004175">
    <property type="term" value="F:endopeptidase activity"/>
    <property type="evidence" value="ECO:0007669"/>
    <property type="project" value="UniProtKB-ARBA"/>
</dbReference>
<reference evidence="3 4" key="1">
    <citation type="submission" date="2018-06" db="EMBL/GenBank/DDBJ databases">
        <title>Whole genome sequencing of a novel hydrocarbon degrading bacterial strain, PW21 isolated from oil contaminated produced water sample.</title>
        <authorList>
            <person name="Nagkirti P."/>
            <person name="Shaikh A."/>
            <person name="Gowdaman V."/>
            <person name="Engineer A.E."/>
            <person name="Dagar S."/>
            <person name="Dhakephalkar P.K."/>
        </authorList>
    </citation>
    <scope>NUCLEOTIDE SEQUENCE [LARGE SCALE GENOMIC DNA]</scope>
    <source>
        <strain evidence="3 4">PW21</strain>
    </source>
</reference>
<feature type="transmembrane region" description="Helical" evidence="1">
    <location>
        <begin position="58"/>
        <end position="79"/>
    </location>
</feature>
<proteinExistence type="predicted"/>
<keyword evidence="1" id="KW-0812">Transmembrane</keyword>
<dbReference type="PANTHER" id="PTHR36435">
    <property type="entry name" value="SLR1288 PROTEIN"/>
    <property type="match status" value="1"/>
</dbReference>
<feature type="transmembrane region" description="Helical" evidence="1">
    <location>
        <begin position="202"/>
        <end position="222"/>
    </location>
</feature>
<evidence type="ECO:0000256" key="1">
    <source>
        <dbReference type="SAM" id="Phobius"/>
    </source>
</evidence>
<gene>
    <name evidence="3" type="ORF">DNL40_10520</name>
</gene>
<dbReference type="InterPro" id="IPR003675">
    <property type="entry name" value="Rce1/LyrA-like_dom"/>
</dbReference>
<dbReference type="PANTHER" id="PTHR36435:SF1">
    <property type="entry name" value="CAAX AMINO TERMINAL PROTEASE FAMILY PROTEIN"/>
    <property type="match status" value="1"/>
</dbReference>
<keyword evidence="3" id="KW-0645">Protease</keyword>
<feature type="transmembrane region" description="Helical" evidence="1">
    <location>
        <begin position="29"/>
        <end position="46"/>
    </location>
</feature>
<evidence type="ECO:0000313" key="3">
    <source>
        <dbReference type="EMBL" id="PZR52790.1"/>
    </source>
</evidence>
<comment type="caution">
    <text evidence="3">The sequence shown here is derived from an EMBL/GenBank/DDBJ whole genome shotgun (WGS) entry which is preliminary data.</text>
</comment>
<evidence type="ECO:0000259" key="2">
    <source>
        <dbReference type="Pfam" id="PF02517"/>
    </source>
</evidence>
<accession>A0A2W5WNR5</accession>
<keyword evidence="3" id="KW-0378">Hydrolase</keyword>
<organism evidence="3 4">
    <name type="scientific">Xylanimonas oleitrophica</name>
    <dbReference type="NCBI Taxonomy" id="2607479"/>
    <lineage>
        <taxon>Bacteria</taxon>
        <taxon>Bacillati</taxon>
        <taxon>Actinomycetota</taxon>
        <taxon>Actinomycetes</taxon>
        <taxon>Micrococcales</taxon>
        <taxon>Promicromonosporaceae</taxon>
        <taxon>Xylanimonas</taxon>
    </lineage>
</organism>
<feature type="transmembrane region" description="Helical" evidence="1">
    <location>
        <begin position="143"/>
        <end position="165"/>
    </location>
</feature>
<dbReference type="InterPro" id="IPR052710">
    <property type="entry name" value="CAAX_protease"/>
</dbReference>
<name>A0A2W5WNR5_9MICO</name>
<dbReference type="GO" id="GO:0006508">
    <property type="term" value="P:proteolysis"/>
    <property type="evidence" value="ECO:0007669"/>
    <property type="project" value="UniProtKB-KW"/>
</dbReference>
<dbReference type="GO" id="GO:0080120">
    <property type="term" value="P:CAAX-box protein maturation"/>
    <property type="evidence" value="ECO:0007669"/>
    <property type="project" value="UniProtKB-ARBA"/>
</dbReference>
<dbReference type="Proteomes" id="UP000248783">
    <property type="component" value="Unassembled WGS sequence"/>
</dbReference>
<dbReference type="Pfam" id="PF02517">
    <property type="entry name" value="Rce1-like"/>
    <property type="match status" value="1"/>
</dbReference>
<keyword evidence="4" id="KW-1185">Reference proteome</keyword>
<evidence type="ECO:0000313" key="4">
    <source>
        <dbReference type="Proteomes" id="UP000248783"/>
    </source>
</evidence>
<feature type="domain" description="CAAX prenyl protease 2/Lysostaphin resistance protein A-like" evidence="2">
    <location>
        <begin position="114"/>
        <end position="207"/>
    </location>
</feature>
<feature type="transmembrane region" description="Helical" evidence="1">
    <location>
        <begin position="111"/>
        <end position="131"/>
    </location>
</feature>
<keyword evidence="1" id="KW-1133">Transmembrane helix</keyword>
<feature type="transmembrane region" description="Helical" evidence="1">
    <location>
        <begin position="171"/>
        <end position="190"/>
    </location>
</feature>